<dbReference type="Proteomes" id="UP000807371">
    <property type="component" value="Unassembled WGS sequence"/>
</dbReference>
<protein>
    <recommendedName>
        <fullName evidence="4">Lipoprotein</fullName>
    </recommendedName>
</protein>
<gene>
    <name evidence="2" type="ORF">IHE55_17730</name>
</gene>
<evidence type="ECO:0000313" key="2">
    <source>
        <dbReference type="EMBL" id="MBH5336513.1"/>
    </source>
</evidence>
<feature type="compositionally biased region" description="Gly residues" evidence="1">
    <location>
        <begin position="119"/>
        <end position="137"/>
    </location>
</feature>
<reference evidence="2 3" key="1">
    <citation type="submission" date="2020-09" db="EMBL/GenBank/DDBJ databases">
        <title>Biosynthesis of the nuclear factor of activated T cells inhibitor NFAT-133 and its congeners in Streptomyces pactum.</title>
        <authorList>
            <person name="Zhou W."/>
            <person name="Posri P."/>
            <person name="Abugrain M.E."/>
            <person name="Weisberg A.J."/>
            <person name="Chang J.H."/>
            <person name="Mahmud T."/>
        </authorList>
    </citation>
    <scope>NUCLEOTIDE SEQUENCE [LARGE SCALE GENOMIC DNA]</scope>
    <source>
        <strain evidence="2 3">ATCC 27456</strain>
    </source>
</reference>
<name>A0ABS0NMW0_9ACTN</name>
<keyword evidence="3" id="KW-1185">Reference proteome</keyword>
<feature type="compositionally biased region" description="Gly residues" evidence="1">
    <location>
        <begin position="145"/>
        <end position="157"/>
    </location>
</feature>
<accession>A0ABS0NMW0</accession>
<evidence type="ECO:0000256" key="1">
    <source>
        <dbReference type="SAM" id="MobiDB-lite"/>
    </source>
</evidence>
<feature type="region of interest" description="Disordered" evidence="1">
    <location>
        <begin position="32"/>
        <end position="52"/>
    </location>
</feature>
<dbReference type="EMBL" id="JACYXC010000001">
    <property type="protein sequence ID" value="MBH5336513.1"/>
    <property type="molecule type" value="Genomic_DNA"/>
</dbReference>
<proteinExistence type="predicted"/>
<evidence type="ECO:0000313" key="3">
    <source>
        <dbReference type="Proteomes" id="UP000807371"/>
    </source>
</evidence>
<comment type="caution">
    <text evidence="2">The sequence shown here is derived from an EMBL/GenBank/DDBJ whole genome shotgun (WGS) entry which is preliminary data.</text>
</comment>
<organism evidence="2 3">
    <name type="scientific">Streptomyces pactum</name>
    <dbReference type="NCBI Taxonomy" id="68249"/>
    <lineage>
        <taxon>Bacteria</taxon>
        <taxon>Bacillati</taxon>
        <taxon>Actinomycetota</taxon>
        <taxon>Actinomycetes</taxon>
        <taxon>Kitasatosporales</taxon>
        <taxon>Streptomycetaceae</taxon>
        <taxon>Streptomyces</taxon>
    </lineage>
</organism>
<feature type="compositionally biased region" description="Low complexity" evidence="1">
    <location>
        <begin position="103"/>
        <end position="118"/>
    </location>
</feature>
<dbReference type="RefSeq" id="WP_197989915.1">
    <property type="nucleotide sequence ID" value="NZ_JACYXC010000001.1"/>
</dbReference>
<feature type="region of interest" description="Disordered" evidence="1">
    <location>
        <begin position="93"/>
        <end position="157"/>
    </location>
</feature>
<sequence length="157" mass="15976">MGNTAGGARRLRSRTVVLGGVGMLAAALTSCGGEGSAQQQPREPDKRCVDPKSYNARVKGYRIVDTDRCDIRWDGPGGRWYYDAKKRGKYAVGGHFDDEESSGETSGGSYDSDPTSGGYTSGGYTSGGSGSGDGGSYGDSDIDRGGFGGSSSGSGGG</sequence>
<evidence type="ECO:0008006" key="4">
    <source>
        <dbReference type="Google" id="ProtNLM"/>
    </source>
</evidence>